<name>A0A7V8V5K3_9BACT</name>
<dbReference type="Proteomes" id="UP000551616">
    <property type="component" value="Unassembled WGS sequence"/>
</dbReference>
<dbReference type="AlphaFoldDB" id="A0A7V8V5K3"/>
<dbReference type="EMBL" id="JABRWO010000006">
    <property type="protein sequence ID" value="MBA2115245.1"/>
    <property type="molecule type" value="Genomic_DNA"/>
</dbReference>
<proteinExistence type="predicted"/>
<accession>A0A7V8V5K3</accession>
<evidence type="ECO:0000313" key="2">
    <source>
        <dbReference type="Proteomes" id="UP000551616"/>
    </source>
</evidence>
<sequence length="118" mass="12581">MGMGYGEELTSSRPLGDIKVVRRVCLGKADLFRMVGEQRDAIGTHLYGLSIETDDADSLSSSGSATSSFRCRIELTISNNGQPCLTACSLGLVGLKQDSSGRDRLTVEVNLPRDSIGV</sequence>
<evidence type="ECO:0000313" key="1">
    <source>
        <dbReference type="EMBL" id="MBA2115245.1"/>
    </source>
</evidence>
<reference evidence="1 2" key="1">
    <citation type="submission" date="2020-05" db="EMBL/GenBank/DDBJ databases">
        <title>Bremerella alba sp. nov., a novel planctomycete isolated from the surface of the macroalga Fucus spiralis.</title>
        <authorList>
            <person name="Godinho O."/>
            <person name="Botelho R."/>
            <person name="Albuquerque L."/>
            <person name="Wiegand S."/>
            <person name="Da Costa M.S."/>
            <person name="Lobo-Da-Cunha A."/>
            <person name="Jogler C."/>
            <person name="Lage O.M."/>
        </authorList>
    </citation>
    <scope>NUCLEOTIDE SEQUENCE [LARGE SCALE GENOMIC DNA]</scope>
    <source>
        <strain evidence="1 2">FF15</strain>
    </source>
</reference>
<comment type="caution">
    <text evidence="1">The sequence shown here is derived from an EMBL/GenBank/DDBJ whole genome shotgun (WGS) entry which is preliminary data.</text>
</comment>
<organism evidence="1 2">
    <name type="scientific">Bremerella alba</name>
    <dbReference type="NCBI Taxonomy" id="980252"/>
    <lineage>
        <taxon>Bacteria</taxon>
        <taxon>Pseudomonadati</taxon>
        <taxon>Planctomycetota</taxon>
        <taxon>Planctomycetia</taxon>
        <taxon>Pirellulales</taxon>
        <taxon>Pirellulaceae</taxon>
        <taxon>Bremerella</taxon>
    </lineage>
</organism>
<keyword evidence="2" id="KW-1185">Reference proteome</keyword>
<gene>
    <name evidence="1" type="ORF">HOV93_24180</name>
</gene>
<protein>
    <submittedName>
        <fullName evidence="1">Uncharacterized protein</fullName>
    </submittedName>
</protein>